<reference evidence="1 2" key="1">
    <citation type="submission" date="2018-10" db="EMBL/GenBank/DDBJ databases">
        <authorList>
            <consortium name="Pathogen Informatics"/>
        </authorList>
    </citation>
    <scope>NUCLEOTIDE SEQUENCE [LARGE SCALE GENOMIC DNA]</scope>
</reference>
<evidence type="ECO:0000313" key="3">
    <source>
        <dbReference type="WBParaSite" id="MCU_000062-RA"/>
    </source>
</evidence>
<dbReference type="AlphaFoldDB" id="A0A0R3UDY2"/>
<keyword evidence="2" id="KW-1185">Reference proteome</keyword>
<dbReference type="WBParaSite" id="MCU_000062-RA">
    <property type="protein sequence ID" value="MCU_000062-RA"/>
    <property type="gene ID" value="MCU_000062"/>
</dbReference>
<dbReference type="Proteomes" id="UP000267029">
    <property type="component" value="Unassembled WGS sequence"/>
</dbReference>
<name>A0A0R3UDY2_MESCO</name>
<protein>
    <submittedName>
        <fullName evidence="1 3">Uncharacterized protein</fullName>
    </submittedName>
</protein>
<sequence length="133" mass="14892">MLRQDQCCSPYQPQCRRAGFVFICETGTVGDTTTPLGLDAALADTRGTESLDHEWTAGRLVRHFKSSERTERNLRLLMGASVGITATHRHHNHPKPIKLPTFASDDLLTPAQCQDQINRVYKSGGCLMNYLNY</sequence>
<evidence type="ECO:0000313" key="1">
    <source>
        <dbReference type="EMBL" id="VDD79143.1"/>
    </source>
</evidence>
<gene>
    <name evidence="1" type="ORF">MCOS_LOCUS5146</name>
</gene>
<organism evidence="1 2">
    <name type="scientific">Mesocestoides corti</name>
    <name type="common">Flatworm</name>
    <dbReference type="NCBI Taxonomy" id="53468"/>
    <lineage>
        <taxon>Eukaryota</taxon>
        <taxon>Metazoa</taxon>
        <taxon>Spiralia</taxon>
        <taxon>Lophotrochozoa</taxon>
        <taxon>Platyhelminthes</taxon>
        <taxon>Cestoda</taxon>
        <taxon>Eucestoda</taxon>
        <taxon>Cyclophyllidea</taxon>
        <taxon>Mesocestoididae</taxon>
        <taxon>Mesocestoides</taxon>
    </lineage>
</organism>
<proteinExistence type="predicted"/>
<evidence type="ECO:0000313" key="2">
    <source>
        <dbReference type="Proteomes" id="UP000267029"/>
    </source>
</evidence>
<reference evidence="3" key="2">
    <citation type="submission" date="2019-11" db="UniProtKB">
        <authorList>
            <consortium name="WormBaseParasite"/>
        </authorList>
    </citation>
    <scope>IDENTIFICATION</scope>
</reference>
<accession>A0A0R3UDY2</accession>
<dbReference type="EMBL" id="UXSR01005182">
    <property type="protein sequence ID" value="VDD79143.1"/>
    <property type="molecule type" value="Genomic_DNA"/>
</dbReference>